<evidence type="ECO:0000256" key="1">
    <source>
        <dbReference type="PROSITE-ProRule" id="PRU00176"/>
    </source>
</evidence>
<dbReference type="SUPFAM" id="SSF54928">
    <property type="entry name" value="RNA-binding domain, RBD"/>
    <property type="match status" value="1"/>
</dbReference>
<dbReference type="InterPro" id="IPR012677">
    <property type="entry name" value="Nucleotide-bd_a/b_plait_sf"/>
</dbReference>
<protein>
    <recommendedName>
        <fullName evidence="3">RRM domain-containing protein</fullName>
    </recommendedName>
</protein>
<feature type="domain" description="RRM" evidence="3">
    <location>
        <begin position="259"/>
        <end position="336"/>
    </location>
</feature>
<keyword evidence="5" id="KW-1185">Reference proteome</keyword>
<feature type="compositionally biased region" description="Polar residues" evidence="2">
    <location>
        <begin position="440"/>
        <end position="451"/>
    </location>
</feature>
<dbReference type="Gene3D" id="3.30.70.330">
    <property type="match status" value="1"/>
</dbReference>
<evidence type="ECO:0000313" key="4">
    <source>
        <dbReference type="EMBL" id="KAF5310993.1"/>
    </source>
</evidence>
<dbReference type="PROSITE" id="PS50102">
    <property type="entry name" value="RRM"/>
    <property type="match status" value="1"/>
</dbReference>
<reference evidence="4 5" key="1">
    <citation type="journal article" date="2020" name="ISME J.">
        <title>Uncovering the hidden diversity of litter-decomposition mechanisms in mushroom-forming fungi.</title>
        <authorList>
            <person name="Floudas D."/>
            <person name="Bentzer J."/>
            <person name="Ahren D."/>
            <person name="Johansson T."/>
            <person name="Persson P."/>
            <person name="Tunlid A."/>
        </authorList>
    </citation>
    <scope>NUCLEOTIDE SEQUENCE [LARGE SCALE GENOMIC DNA]</scope>
    <source>
        <strain evidence="4 5">CBS 101986</strain>
    </source>
</reference>
<dbReference type="OrthoDB" id="1049195at2759"/>
<dbReference type="AlphaFoldDB" id="A0A8H5ET20"/>
<name>A0A8H5ET20_9AGAR</name>
<organism evidence="4 5">
    <name type="scientific">Psilocybe cf. subviscida</name>
    <dbReference type="NCBI Taxonomy" id="2480587"/>
    <lineage>
        <taxon>Eukaryota</taxon>
        <taxon>Fungi</taxon>
        <taxon>Dikarya</taxon>
        <taxon>Basidiomycota</taxon>
        <taxon>Agaricomycotina</taxon>
        <taxon>Agaricomycetes</taxon>
        <taxon>Agaricomycetidae</taxon>
        <taxon>Agaricales</taxon>
        <taxon>Agaricineae</taxon>
        <taxon>Strophariaceae</taxon>
        <taxon>Psilocybe</taxon>
    </lineage>
</organism>
<sequence>MAGSGSAVNVDVVARVVDATLSSLLHTYGSGRAISNVAIFFSTCTNRGAGCFTKIEETTWIAIWTATGMEVADAADATLIDPVDRVLEPTGDLQGEQATSLSHLVIHEPVRQHAQRRRSRRSRSSSRSRWPADVRLLRVIADGFVPSRAHPGHCLAVGLAAATRNSSAASRARSPFLCIWEFWLAAGEVLVVDVLVTPTYRQVCFAKRFIRELFEQLLMSRLVSLIVNMRRHTTGQRLDAAPSRPPSHNHFGAASNPGNQLYMSHYPYSVGCLYLEDLFRTAGIISVAYINVGTDGRAEGSGTVVSETLTDVQQAITIYRGFDWHGRTLEVREDRYAVLFGGGGPRRGIRGGLRSLRGFHGGLRSVRGGGGFSGTGGRNSDHQGLYAEYSGPVKTHCAKTPHSHHTHNSETPEDEEVVFNVGAFSSDKQLSLPTSNRLDSLSVLKTQQQKSTLEHPRRLTPGRTPPAGKRHNLLQSPSLIPTPTAPDPTSTPNPPSAARSCKIEDWSSDRAAIRAIDFGPGGIGLSTAWNSDGRSIAVPGEEGKGEAGVFGV</sequence>
<dbReference type="InterPro" id="IPR035979">
    <property type="entry name" value="RBD_domain_sf"/>
</dbReference>
<dbReference type="GO" id="GO:0003723">
    <property type="term" value="F:RNA binding"/>
    <property type="evidence" value="ECO:0007669"/>
    <property type="project" value="UniProtKB-UniRule"/>
</dbReference>
<proteinExistence type="predicted"/>
<feature type="compositionally biased region" description="Pro residues" evidence="2">
    <location>
        <begin position="483"/>
        <end position="495"/>
    </location>
</feature>
<evidence type="ECO:0000313" key="5">
    <source>
        <dbReference type="Proteomes" id="UP000567179"/>
    </source>
</evidence>
<gene>
    <name evidence="4" type="ORF">D9619_007718</name>
</gene>
<feature type="region of interest" description="Disordered" evidence="2">
    <location>
        <begin position="440"/>
        <end position="500"/>
    </location>
</feature>
<dbReference type="InterPro" id="IPR000504">
    <property type="entry name" value="RRM_dom"/>
</dbReference>
<keyword evidence="1" id="KW-0694">RNA-binding</keyword>
<evidence type="ECO:0000256" key="2">
    <source>
        <dbReference type="SAM" id="MobiDB-lite"/>
    </source>
</evidence>
<accession>A0A8H5ET20</accession>
<dbReference type="EMBL" id="JAACJJ010000057">
    <property type="protein sequence ID" value="KAF5310993.1"/>
    <property type="molecule type" value="Genomic_DNA"/>
</dbReference>
<dbReference type="Proteomes" id="UP000567179">
    <property type="component" value="Unassembled WGS sequence"/>
</dbReference>
<comment type="caution">
    <text evidence="4">The sequence shown here is derived from an EMBL/GenBank/DDBJ whole genome shotgun (WGS) entry which is preliminary data.</text>
</comment>
<evidence type="ECO:0000259" key="3">
    <source>
        <dbReference type="PROSITE" id="PS50102"/>
    </source>
</evidence>